<sequence length="524" mass="54726">VAVLEPEIVAAARHLTPGPLAGEISRLISEFSAEEAAAQRETAQQLGRRIVKRGRGTTSTIEVTVSPEEAEQVMQLVAEFAATVCPHDRRGKQCRLVDAVMAIMHGEPYLQCSCGRDDCTQAGRTALPGRRAPLTQITIDVATLVGLLSEPAYLHGHGPIDPELARTLAADGTWQALLTEALNLAEELGLIHHDDGDASDEGGTGQTSSGGSATPAAETEAGTKTNTGTPDGADPAAHEAAAPINDTAPQPEPVGADDSGAGPTQHDGAHTVEDVGPEPAAGTDEGPEPEPTPDTSAHTDPVQTTGVTSPPLPPRFCLRSFLARSRRRKAGYVPDFGTLAPPRPCTTTPPAPTSVGTITEAILAAIDADPTLARPEHPDGHGGFATPPDGALTYRPDAATTALVRARDGHCRFPGCTRPAAQCQTDHIVEYWAYNPAAGGWTIESNLQCLCQFHHQLKTLGLWQVTALPGHALLWTSHTGTTAITLPAGAHGSHTLTTPSPHITGRRGHTPSSRPNPPPDPPPF</sequence>
<feature type="region of interest" description="Disordered" evidence="1">
    <location>
        <begin position="487"/>
        <end position="524"/>
    </location>
</feature>
<dbReference type="RefSeq" id="WP_378401879.1">
    <property type="nucleotide sequence ID" value="NZ_JBHTCS010000007.1"/>
</dbReference>
<feature type="compositionally biased region" description="Low complexity" evidence="1">
    <location>
        <begin position="206"/>
        <end position="217"/>
    </location>
</feature>
<protein>
    <submittedName>
        <fullName evidence="3">DUF222 domain-containing protein</fullName>
    </submittedName>
</protein>
<dbReference type="Pfam" id="PF02720">
    <property type="entry name" value="DUF222"/>
    <property type="match status" value="1"/>
</dbReference>
<feature type="domain" description="DUF222" evidence="2">
    <location>
        <begin position="9"/>
        <end position="175"/>
    </location>
</feature>
<evidence type="ECO:0000259" key="2">
    <source>
        <dbReference type="Pfam" id="PF02720"/>
    </source>
</evidence>
<reference evidence="4" key="1">
    <citation type="journal article" date="2019" name="Int. J. Syst. Evol. Microbiol.">
        <title>The Global Catalogue of Microorganisms (GCM) 10K type strain sequencing project: providing services to taxonomists for standard genome sequencing and annotation.</title>
        <authorList>
            <consortium name="The Broad Institute Genomics Platform"/>
            <consortium name="The Broad Institute Genome Sequencing Center for Infectious Disease"/>
            <person name="Wu L."/>
            <person name="Ma J."/>
        </authorList>
    </citation>
    <scope>NUCLEOTIDE SEQUENCE [LARGE SCALE GENOMIC DNA]</scope>
    <source>
        <strain evidence="4">ICMP 19430</strain>
    </source>
</reference>
<evidence type="ECO:0000313" key="4">
    <source>
        <dbReference type="Proteomes" id="UP001596484"/>
    </source>
</evidence>
<dbReference type="InterPro" id="IPR003870">
    <property type="entry name" value="DUF222"/>
</dbReference>
<accession>A0ABW2RTC5</accession>
<dbReference type="Proteomes" id="UP001596484">
    <property type="component" value="Unassembled WGS sequence"/>
</dbReference>
<feature type="non-terminal residue" evidence="3">
    <location>
        <position position="1"/>
    </location>
</feature>
<organism evidence="3 4">
    <name type="scientific">Rhodococcus daqingensis</name>
    <dbReference type="NCBI Taxonomy" id="2479363"/>
    <lineage>
        <taxon>Bacteria</taxon>
        <taxon>Bacillati</taxon>
        <taxon>Actinomycetota</taxon>
        <taxon>Actinomycetes</taxon>
        <taxon>Mycobacteriales</taxon>
        <taxon>Nocardiaceae</taxon>
        <taxon>Rhodococcus</taxon>
    </lineage>
</organism>
<feature type="compositionally biased region" description="Polar residues" evidence="1">
    <location>
        <begin position="296"/>
        <end position="308"/>
    </location>
</feature>
<evidence type="ECO:0000256" key="1">
    <source>
        <dbReference type="SAM" id="MobiDB-lite"/>
    </source>
</evidence>
<keyword evidence="4" id="KW-1185">Reference proteome</keyword>
<dbReference type="InterPro" id="IPR003615">
    <property type="entry name" value="HNH_nuc"/>
</dbReference>
<evidence type="ECO:0000313" key="3">
    <source>
        <dbReference type="EMBL" id="MFC7447090.1"/>
    </source>
</evidence>
<feature type="compositionally biased region" description="Low complexity" evidence="1">
    <location>
        <begin position="230"/>
        <end position="246"/>
    </location>
</feature>
<feature type="region of interest" description="Disordered" evidence="1">
    <location>
        <begin position="193"/>
        <end position="315"/>
    </location>
</feature>
<dbReference type="CDD" id="cd00085">
    <property type="entry name" value="HNHc"/>
    <property type="match status" value="1"/>
</dbReference>
<comment type="caution">
    <text evidence="3">The sequence shown here is derived from an EMBL/GenBank/DDBJ whole genome shotgun (WGS) entry which is preliminary data.</text>
</comment>
<proteinExistence type="predicted"/>
<feature type="compositionally biased region" description="Pro residues" evidence="1">
    <location>
        <begin position="514"/>
        <end position="524"/>
    </location>
</feature>
<dbReference type="EMBL" id="JBHTCS010000007">
    <property type="protein sequence ID" value="MFC7447090.1"/>
    <property type="molecule type" value="Genomic_DNA"/>
</dbReference>
<gene>
    <name evidence="3" type="ORF">ACFQS9_04205</name>
</gene>
<name>A0ABW2RTC5_9NOCA</name>